<reference evidence="2" key="1">
    <citation type="submission" date="2019-08" db="EMBL/GenBank/DDBJ databases">
        <authorList>
            <person name="Kucharzyk K."/>
            <person name="Murdoch R.W."/>
            <person name="Higgins S."/>
            <person name="Loffler F."/>
        </authorList>
    </citation>
    <scope>NUCLEOTIDE SEQUENCE</scope>
</reference>
<organism evidence="2">
    <name type="scientific">bioreactor metagenome</name>
    <dbReference type="NCBI Taxonomy" id="1076179"/>
    <lineage>
        <taxon>unclassified sequences</taxon>
        <taxon>metagenomes</taxon>
        <taxon>ecological metagenomes</taxon>
    </lineage>
</organism>
<keyword evidence="1" id="KW-0472">Membrane</keyword>
<keyword evidence="1" id="KW-1133">Transmembrane helix</keyword>
<accession>A0A645AE05</accession>
<dbReference type="AlphaFoldDB" id="A0A645AE05"/>
<evidence type="ECO:0000313" key="2">
    <source>
        <dbReference type="EMBL" id="MPM51409.1"/>
    </source>
</evidence>
<evidence type="ECO:0000256" key="1">
    <source>
        <dbReference type="SAM" id="Phobius"/>
    </source>
</evidence>
<gene>
    <name evidence="2" type="ORF">SDC9_98157</name>
</gene>
<sequence length="162" mass="18151">MVGGMLQGNRYSSSGNERSTTSWIAVSHSCISSIDCIGGVINSGWLSAKSVCMYGWKLRFPNTVGWFVLAIVPSPVIRWLSFSIPKEAFENNADNLCVRIISLKSVIMYAHFLLPIFNVFIIAFLLVNSKDVACLSFQSIFRILQKTIGRMFVLFYQMAYNG</sequence>
<dbReference type="EMBL" id="VSSQ01013401">
    <property type="protein sequence ID" value="MPM51409.1"/>
    <property type="molecule type" value="Genomic_DNA"/>
</dbReference>
<protein>
    <submittedName>
        <fullName evidence="2">Uncharacterized protein</fullName>
    </submittedName>
</protein>
<name>A0A645AE05_9ZZZZ</name>
<feature type="transmembrane region" description="Helical" evidence="1">
    <location>
        <begin position="64"/>
        <end position="85"/>
    </location>
</feature>
<proteinExistence type="predicted"/>
<keyword evidence="1" id="KW-0812">Transmembrane</keyword>
<comment type="caution">
    <text evidence="2">The sequence shown here is derived from an EMBL/GenBank/DDBJ whole genome shotgun (WGS) entry which is preliminary data.</text>
</comment>
<feature type="transmembrane region" description="Helical" evidence="1">
    <location>
        <begin position="106"/>
        <end position="127"/>
    </location>
</feature>